<dbReference type="Pfam" id="PF02254">
    <property type="entry name" value="TrkA_N"/>
    <property type="match status" value="1"/>
</dbReference>
<dbReference type="PANTHER" id="PTHR46157">
    <property type="entry name" value="K(+) EFFLUX ANTIPORTER 3, CHLOROPLASTIC"/>
    <property type="match status" value="1"/>
</dbReference>
<feature type="transmembrane region" description="Helical" evidence="11">
    <location>
        <begin position="197"/>
        <end position="219"/>
    </location>
</feature>
<feature type="transmembrane region" description="Helical" evidence="11">
    <location>
        <begin position="61"/>
        <end position="80"/>
    </location>
</feature>
<comment type="caution">
    <text evidence="13">The sequence shown here is derived from an EMBL/GenBank/DDBJ whole genome shotgun (WGS) entry which is preliminary data.</text>
</comment>
<comment type="subcellular location">
    <subcellularLocation>
        <location evidence="1">Membrane</location>
        <topology evidence="1">Multi-pass membrane protein</topology>
    </subcellularLocation>
</comment>
<feature type="transmembrane region" description="Helical" evidence="11">
    <location>
        <begin position="92"/>
        <end position="115"/>
    </location>
</feature>
<keyword evidence="4" id="KW-0050">Antiport</keyword>
<keyword evidence="10 11" id="KW-0472">Membrane</keyword>
<dbReference type="PROSITE" id="PS51201">
    <property type="entry name" value="RCK_N"/>
    <property type="match status" value="1"/>
</dbReference>
<dbReference type="NCBIfam" id="TIGR00932">
    <property type="entry name" value="2a37"/>
    <property type="match status" value="1"/>
</dbReference>
<organism evidence="13 14">
    <name type="scientific">Moheibacter stercoris</name>
    <dbReference type="NCBI Taxonomy" id="1628251"/>
    <lineage>
        <taxon>Bacteria</taxon>
        <taxon>Pseudomonadati</taxon>
        <taxon>Bacteroidota</taxon>
        <taxon>Flavobacteriia</taxon>
        <taxon>Flavobacteriales</taxon>
        <taxon>Weeksellaceae</taxon>
        <taxon>Moheibacter</taxon>
    </lineage>
</organism>
<dbReference type="InterPro" id="IPR003148">
    <property type="entry name" value="RCK_N"/>
</dbReference>
<name>A0ABV2LQ68_9FLAO</name>
<dbReference type="RefSeq" id="WP_354506038.1">
    <property type="nucleotide sequence ID" value="NZ_JBEPMO010000001.1"/>
</dbReference>
<dbReference type="Proteomes" id="UP001549146">
    <property type="component" value="Unassembled WGS sequence"/>
</dbReference>
<gene>
    <name evidence="13" type="ORF">ABID46_000262</name>
</gene>
<feature type="transmembrane region" description="Helical" evidence="11">
    <location>
        <begin position="31"/>
        <end position="49"/>
    </location>
</feature>
<evidence type="ECO:0000256" key="7">
    <source>
        <dbReference type="ARBA" id="ARBA00022958"/>
    </source>
</evidence>
<dbReference type="Gene3D" id="1.20.1530.20">
    <property type="match status" value="1"/>
</dbReference>
<sequence length="630" mass="69320">MEGFSMFQAFIYLLAAIICVPIAKRSGLGSVLGYLIAGVLIGPFVLGPYLGFGSADEAQDIMHAAEFGVVMMLFLVGLELDPKEFWKMRKKIAGIGGIQLLGTILLVAPISFHFLGSNFGTAIAVGSAIAMSSTAIILQTLSEKGLTKTPTGEASFSVLLFQDIMVIPLLAILPLLALNTTISTSHAHDTLLDGAPGWMKTLAILSAIGIIFFVGNYIVNPFFKYIARLQVRELFTSFALMLVIGVSVLMTYVGLSPALGAFMAGVVLANSEFKHQLETDIEPFKALLLGLFFIAVGSTINFRLIGNEPWTIVSLTLGVMAIKGIVLFIAGWIFKLKLNQNILFVLLLSQIGEFAFVILNLSNNLQLIPRHWHDLLLATTAITMAITPILLMINEKWIVPIMGMKKDKAGLLEDDLDFDFGSETDKKVLIAGYGDFGNTVGRIVKYCGYNISVLDNDSERVDLLRKLGYTVYFGDATNLNTLKAAGADSADILIAGIDPPEVNAQLVHLVKTNFPKMKVMIRARNRFDAYKYINEGYEKVYRETFYTAIQVGIETLEELGMSHDDAVRQGEIFKVADRVSMMKLSQHSNNLEEYIEVSKTEIENVRLKIREGMNIEEVLEEGIKEINVPK</sequence>
<dbReference type="SUPFAM" id="SSF51735">
    <property type="entry name" value="NAD(P)-binding Rossmann-fold domains"/>
    <property type="match status" value="1"/>
</dbReference>
<dbReference type="PANTHER" id="PTHR46157:SF4">
    <property type="entry name" value="K(+) EFFLUX ANTIPORTER 3, CHLOROPLASTIC"/>
    <property type="match status" value="1"/>
</dbReference>
<evidence type="ECO:0000256" key="5">
    <source>
        <dbReference type="ARBA" id="ARBA00022538"/>
    </source>
</evidence>
<evidence type="ECO:0000256" key="8">
    <source>
        <dbReference type="ARBA" id="ARBA00022989"/>
    </source>
</evidence>
<proteinExistence type="inferred from homology"/>
<feature type="domain" description="RCK N-terminal" evidence="12">
    <location>
        <begin position="425"/>
        <end position="544"/>
    </location>
</feature>
<protein>
    <submittedName>
        <fullName evidence="13">CPA2 family monovalent cation:H+ antiporter-2</fullName>
    </submittedName>
</protein>
<evidence type="ECO:0000256" key="10">
    <source>
        <dbReference type="ARBA" id="ARBA00023136"/>
    </source>
</evidence>
<feature type="transmembrane region" description="Helical" evidence="11">
    <location>
        <begin position="375"/>
        <end position="394"/>
    </location>
</feature>
<keyword evidence="8 11" id="KW-1133">Transmembrane helix</keyword>
<evidence type="ECO:0000313" key="14">
    <source>
        <dbReference type="Proteomes" id="UP001549146"/>
    </source>
</evidence>
<keyword evidence="7" id="KW-0630">Potassium</keyword>
<dbReference type="EMBL" id="JBEPMO010000001">
    <property type="protein sequence ID" value="MET3730710.1"/>
    <property type="molecule type" value="Genomic_DNA"/>
</dbReference>
<dbReference type="InterPro" id="IPR006153">
    <property type="entry name" value="Cation/H_exchanger_TM"/>
</dbReference>
<dbReference type="InterPro" id="IPR038770">
    <property type="entry name" value="Na+/solute_symporter_sf"/>
</dbReference>
<dbReference type="Pfam" id="PF00999">
    <property type="entry name" value="Na_H_Exchanger"/>
    <property type="match status" value="1"/>
</dbReference>
<evidence type="ECO:0000256" key="4">
    <source>
        <dbReference type="ARBA" id="ARBA00022449"/>
    </source>
</evidence>
<accession>A0ABV2LQ68</accession>
<dbReference type="InterPro" id="IPR036291">
    <property type="entry name" value="NAD(P)-bd_dom_sf"/>
</dbReference>
<keyword evidence="14" id="KW-1185">Reference proteome</keyword>
<keyword evidence="5" id="KW-0633">Potassium transport</keyword>
<evidence type="ECO:0000256" key="6">
    <source>
        <dbReference type="ARBA" id="ARBA00022692"/>
    </source>
</evidence>
<feature type="transmembrane region" description="Helical" evidence="11">
    <location>
        <begin position="286"/>
        <end position="306"/>
    </location>
</feature>
<evidence type="ECO:0000259" key="12">
    <source>
        <dbReference type="PROSITE" id="PS51201"/>
    </source>
</evidence>
<keyword evidence="6 11" id="KW-0812">Transmembrane</keyword>
<reference evidence="13 14" key="1">
    <citation type="submission" date="2024-06" db="EMBL/GenBank/DDBJ databases">
        <title>Genomic Encyclopedia of Type Strains, Phase IV (KMG-IV): sequencing the most valuable type-strain genomes for metagenomic binning, comparative biology and taxonomic classification.</title>
        <authorList>
            <person name="Goeker M."/>
        </authorList>
    </citation>
    <scope>NUCLEOTIDE SEQUENCE [LARGE SCALE GENOMIC DNA]</scope>
    <source>
        <strain evidence="13 14">DSM 29388</strain>
    </source>
</reference>
<evidence type="ECO:0000256" key="1">
    <source>
        <dbReference type="ARBA" id="ARBA00004141"/>
    </source>
</evidence>
<feature type="transmembrane region" description="Helical" evidence="11">
    <location>
        <begin position="154"/>
        <end position="177"/>
    </location>
</feature>
<keyword evidence="9" id="KW-0406">Ion transport</keyword>
<evidence type="ECO:0000256" key="3">
    <source>
        <dbReference type="ARBA" id="ARBA00022448"/>
    </source>
</evidence>
<evidence type="ECO:0000256" key="9">
    <source>
        <dbReference type="ARBA" id="ARBA00023065"/>
    </source>
</evidence>
<evidence type="ECO:0000256" key="11">
    <source>
        <dbReference type="SAM" id="Phobius"/>
    </source>
</evidence>
<feature type="transmembrane region" description="Helical" evidence="11">
    <location>
        <begin position="121"/>
        <end position="142"/>
    </location>
</feature>
<evidence type="ECO:0000313" key="13">
    <source>
        <dbReference type="EMBL" id="MET3730710.1"/>
    </source>
</evidence>
<keyword evidence="3" id="KW-0813">Transport</keyword>
<comment type="similarity">
    <text evidence="2">Belongs to the monovalent cation:proton antiporter 2 (CPA2) transporter (TC 2.A.37) family.</text>
</comment>
<feature type="transmembrane region" description="Helical" evidence="11">
    <location>
        <begin position="341"/>
        <end position="363"/>
    </location>
</feature>
<dbReference type="Gene3D" id="3.40.50.720">
    <property type="entry name" value="NAD(P)-binding Rossmann-like Domain"/>
    <property type="match status" value="1"/>
</dbReference>
<evidence type="ECO:0000256" key="2">
    <source>
        <dbReference type="ARBA" id="ARBA00005551"/>
    </source>
</evidence>
<feature type="transmembrane region" description="Helical" evidence="11">
    <location>
        <begin position="6"/>
        <end position="24"/>
    </location>
</feature>
<feature type="transmembrane region" description="Helical" evidence="11">
    <location>
        <begin position="312"/>
        <end position="334"/>
    </location>
</feature>
<dbReference type="InterPro" id="IPR004771">
    <property type="entry name" value="K/H_exchanger"/>
</dbReference>